<comment type="caution">
    <text evidence="7">The sequence shown here is derived from an EMBL/GenBank/DDBJ whole genome shotgun (WGS) entry which is preliminary data.</text>
</comment>
<comment type="subcellular location">
    <subcellularLocation>
        <location evidence="1">Membrane</location>
        <topology evidence="1">Multi-pass membrane protein</topology>
    </subcellularLocation>
</comment>
<feature type="transmembrane region" description="Helical" evidence="5">
    <location>
        <begin position="59"/>
        <end position="80"/>
    </location>
</feature>
<evidence type="ECO:0000313" key="7">
    <source>
        <dbReference type="EMBL" id="MBA0651106.1"/>
    </source>
</evidence>
<dbReference type="InterPro" id="IPR013525">
    <property type="entry name" value="ABC2_TM"/>
</dbReference>
<accession>A0A7J8UKS6</accession>
<name>A0A7J8UKS6_9ROSI</name>
<evidence type="ECO:0000256" key="3">
    <source>
        <dbReference type="ARBA" id="ARBA00022989"/>
    </source>
</evidence>
<sequence>MIPPRGAQGRLGCLAISISTGFFTCTTETIEFIKERFIFVRETAYNAYRRSSYVLARSFISIPALIVLSLSFCLITFWAIGLSGGFSGFSSTSSQRAVLSGRELNSGIHCRDVPGLLPGLCDGLNHRDGKNERRDLYHGRSLTQQVIAAMNMEQRVRVRDPGVPVRATYVNLYKWPESDAEFVRSRSSSGSLHGSQGKKTVPEKTVKCLGRVKEKVGQRKRRYKQKRRIRSRCLVWRKVKVALFRFFNRLLSCSASVDVVDQKTVFF</sequence>
<keyword evidence="8" id="KW-1185">Reference proteome</keyword>
<dbReference type="Proteomes" id="UP000593573">
    <property type="component" value="Unassembled WGS sequence"/>
</dbReference>
<dbReference type="EMBL" id="JABFAB010000006">
    <property type="protein sequence ID" value="MBA0651106.1"/>
    <property type="molecule type" value="Genomic_DNA"/>
</dbReference>
<dbReference type="GO" id="GO:0016020">
    <property type="term" value="C:membrane"/>
    <property type="evidence" value="ECO:0007669"/>
    <property type="project" value="UniProtKB-SubCell"/>
</dbReference>
<evidence type="ECO:0000259" key="6">
    <source>
        <dbReference type="Pfam" id="PF01061"/>
    </source>
</evidence>
<protein>
    <recommendedName>
        <fullName evidence="6">ABC-2 type transporter transmembrane domain-containing protein</fullName>
    </recommendedName>
</protein>
<keyword evidence="4 5" id="KW-0472">Membrane</keyword>
<keyword evidence="2 5" id="KW-0812">Transmembrane</keyword>
<dbReference type="Pfam" id="PF01061">
    <property type="entry name" value="ABC2_membrane"/>
    <property type="match status" value="1"/>
</dbReference>
<evidence type="ECO:0000256" key="5">
    <source>
        <dbReference type="SAM" id="Phobius"/>
    </source>
</evidence>
<gene>
    <name evidence="7" type="ORF">Goklo_018470</name>
</gene>
<dbReference type="OrthoDB" id="1690054at2759"/>
<reference evidence="7 8" key="1">
    <citation type="journal article" date="2019" name="Genome Biol. Evol.">
        <title>Insights into the evolution of the New World diploid cottons (Gossypium, subgenus Houzingenia) based on genome sequencing.</title>
        <authorList>
            <person name="Grover C.E."/>
            <person name="Arick M.A. 2nd"/>
            <person name="Thrash A."/>
            <person name="Conover J.L."/>
            <person name="Sanders W.S."/>
            <person name="Peterson D.G."/>
            <person name="Frelichowski J.E."/>
            <person name="Scheffler J.A."/>
            <person name="Scheffler B.E."/>
            <person name="Wendel J.F."/>
        </authorList>
    </citation>
    <scope>NUCLEOTIDE SEQUENCE [LARGE SCALE GENOMIC DNA]</scope>
    <source>
        <strain evidence="7">57</strain>
        <tissue evidence="7">Leaf</tissue>
    </source>
</reference>
<proteinExistence type="predicted"/>
<dbReference type="PANTHER" id="PTHR35304:SF1">
    <property type="entry name" value="OS05G0120300 PROTEIN"/>
    <property type="match status" value="1"/>
</dbReference>
<evidence type="ECO:0000256" key="2">
    <source>
        <dbReference type="ARBA" id="ARBA00022692"/>
    </source>
</evidence>
<dbReference type="PANTHER" id="PTHR35304">
    <property type="entry name" value="OS05G0120300 PROTEIN-RELATED"/>
    <property type="match status" value="1"/>
</dbReference>
<keyword evidence="3 5" id="KW-1133">Transmembrane helix</keyword>
<feature type="domain" description="ABC-2 type transporter transmembrane" evidence="6">
    <location>
        <begin position="7"/>
        <end position="88"/>
    </location>
</feature>
<evidence type="ECO:0000313" key="8">
    <source>
        <dbReference type="Proteomes" id="UP000593573"/>
    </source>
</evidence>
<dbReference type="AlphaFoldDB" id="A0A7J8UKS6"/>
<dbReference type="GO" id="GO:0140359">
    <property type="term" value="F:ABC-type transporter activity"/>
    <property type="evidence" value="ECO:0007669"/>
    <property type="project" value="InterPro"/>
</dbReference>
<evidence type="ECO:0000256" key="1">
    <source>
        <dbReference type="ARBA" id="ARBA00004141"/>
    </source>
</evidence>
<evidence type="ECO:0000256" key="4">
    <source>
        <dbReference type="ARBA" id="ARBA00023136"/>
    </source>
</evidence>
<organism evidence="7 8">
    <name type="scientific">Gossypium klotzschianum</name>
    <dbReference type="NCBI Taxonomy" id="34286"/>
    <lineage>
        <taxon>Eukaryota</taxon>
        <taxon>Viridiplantae</taxon>
        <taxon>Streptophyta</taxon>
        <taxon>Embryophyta</taxon>
        <taxon>Tracheophyta</taxon>
        <taxon>Spermatophyta</taxon>
        <taxon>Magnoliopsida</taxon>
        <taxon>eudicotyledons</taxon>
        <taxon>Gunneridae</taxon>
        <taxon>Pentapetalae</taxon>
        <taxon>rosids</taxon>
        <taxon>malvids</taxon>
        <taxon>Malvales</taxon>
        <taxon>Malvaceae</taxon>
        <taxon>Malvoideae</taxon>
        <taxon>Gossypium</taxon>
    </lineage>
</organism>